<organism evidence="1 2">
    <name type="scientific">Trifolium pratense</name>
    <name type="common">Red clover</name>
    <dbReference type="NCBI Taxonomy" id="57577"/>
    <lineage>
        <taxon>Eukaryota</taxon>
        <taxon>Viridiplantae</taxon>
        <taxon>Streptophyta</taxon>
        <taxon>Embryophyta</taxon>
        <taxon>Tracheophyta</taxon>
        <taxon>Spermatophyta</taxon>
        <taxon>Magnoliopsida</taxon>
        <taxon>eudicotyledons</taxon>
        <taxon>Gunneridae</taxon>
        <taxon>Pentapetalae</taxon>
        <taxon>rosids</taxon>
        <taxon>fabids</taxon>
        <taxon>Fabales</taxon>
        <taxon>Fabaceae</taxon>
        <taxon>Papilionoideae</taxon>
        <taxon>50 kb inversion clade</taxon>
        <taxon>NPAAA clade</taxon>
        <taxon>Hologalegina</taxon>
        <taxon>IRL clade</taxon>
        <taxon>Trifolieae</taxon>
        <taxon>Trifolium</taxon>
    </lineage>
</organism>
<accession>A0ACB0L5X3</accession>
<comment type="caution">
    <text evidence="1">The sequence shown here is derived from an EMBL/GenBank/DDBJ whole genome shotgun (WGS) entry which is preliminary data.</text>
</comment>
<sequence>MENKMLFSLYYFLIVFLVAQEARVQIEAACDIILLRYKYAPCIDFIDSLFCRRECFRANRLLKDGCCINGKCTCYGKCR</sequence>
<name>A0ACB0L5X3_TRIPR</name>
<dbReference type="EMBL" id="CASHSV030000409">
    <property type="protein sequence ID" value="CAJ2664822.1"/>
    <property type="molecule type" value="Genomic_DNA"/>
</dbReference>
<keyword evidence="2" id="KW-1185">Reference proteome</keyword>
<gene>
    <name evidence="1" type="ORF">MILVUS5_LOCUS29939</name>
</gene>
<protein>
    <submittedName>
        <fullName evidence="1">Uncharacterized protein</fullName>
    </submittedName>
</protein>
<proteinExistence type="predicted"/>
<evidence type="ECO:0000313" key="1">
    <source>
        <dbReference type="EMBL" id="CAJ2664822.1"/>
    </source>
</evidence>
<evidence type="ECO:0000313" key="2">
    <source>
        <dbReference type="Proteomes" id="UP001177021"/>
    </source>
</evidence>
<dbReference type="Proteomes" id="UP001177021">
    <property type="component" value="Unassembled WGS sequence"/>
</dbReference>
<reference evidence="1" key="1">
    <citation type="submission" date="2023-10" db="EMBL/GenBank/DDBJ databases">
        <authorList>
            <person name="Rodriguez Cubillos JULIANA M."/>
            <person name="De Vega J."/>
        </authorList>
    </citation>
    <scope>NUCLEOTIDE SEQUENCE</scope>
</reference>